<dbReference type="InterPro" id="IPR041692">
    <property type="entry name" value="HHH_9"/>
</dbReference>
<dbReference type="EMBL" id="CYHG01000002">
    <property type="protein sequence ID" value="CUB02728.1"/>
    <property type="molecule type" value="Genomic_DNA"/>
</dbReference>
<dbReference type="InterPro" id="IPR050437">
    <property type="entry name" value="Ribos_protein_bS1-like"/>
</dbReference>
<dbReference type="Gene3D" id="1.10.3500.10">
    <property type="entry name" value="Tex N-terminal region-like"/>
    <property type="match status" value="1"/>
</dbReference>
<protein>
    <submittedName>
        <fullName evidence="2">Transcriptional accessory protein Tex/SPT6</fullName>
    </submittedName>
</protein>
<dbReference type="InterPro" id="IPR032639">
    <property type="entry name" value="Tex_YqgF"/>
</dbReference>
<dbReference type="OrthoDB" id="9804714at2"/>
<feature type="domain" description="S1 motif" evidence="1">
    <location>
        <begin position="650"/>
        <end position="719"/>
    </location>
</feature>
<dbReference type="SUPFAM" id="SSF53098">
    <property type="entry name" value="Ribonuclease H-like"/>
    <property type="match status" value="1"/>
</dbReference>
<dbReference type="Gene3D" id="1.10.150.310">
    <property type="entry name" value="Tex RuvX-like domain-like"/>
    <property type="match status" value="1"/>
</dbReference>
<dbReference type="GO" id="GO:0006139">
    <property type="term" value="P:nucleobase-containing compound metabolic process"/>
    <property type="evidence" value="ECO:0007669"/>
    <property type="project" value="InterPro"/>
</dbReference>
<dbReference type="InterPro" id="IPR055179">
    <property type="entry name" value="Tex-like_central_region"/>
</dbReference>
<evidence type="ECO:0000313" key="3">
    <source>
        <dbReference type="Proteomes" id="UP000182769"/>
    </source>
</evidence>
<dbReference type="SUPFAM" id="SSF50249">
    <property type="entry name" value="Nucleic acid-binding proteins"/>
    <property type="match status" value="1"/>
</dbReference>
<organism evidence="2 3">
    <name type="scientific">Marinomonas fungiae</name>
    <dbReference type="NCBI Taxonomy" id="1137284"/>
    <lineage>
        <taxon>Bacteria</taxon>
        <taxon>Pseudomonadati</taxon>
        <taxon>Pseudomonadota</taxon>
        <taxon>Gammaproteobacteria</taxon>
        <taxon>Oceanospirillales</taxon>
        <taxon>Oceanospirillaceae</taxon>
        <taxon>Marinomonas</taxon>
    </lineage>
</organism>
<dbReference type="SUPFAM" id="SSF47781">
    <property type="entry name" value="RuvA domain 2-like"/>
    <property type="match status" value="2"/>
</dbReference>
<dbReference type="Gene3D" id="3.30.420.140">
    <property type="entry name" value="YqgF/RNase H-like domain"/>
    <property type="match status" value="1"/>
</dbReference>
<sequence>MAAFLNTMLMALAKEYSISEITVKNIIDLFEEGATVPFVARYRKEVTGAMLDEQLRSFHTRWQYLVELEKRRVAIIELLKELPDIPQSIFASINQAKSKTELEDIYAPFKKTRKSKADLATDLGLLPFSIALWQDGEAQSQKHFLALKTGFSEPVSYDAALAGAADIIIERLAQNIITLQQAKLCLQQEGILVSRVLRGKKEAAEKFQDYFDYQEPVRKCPPHRLLALFRGKKEGLLKLSIELEGGLPYALHNAIYVTPLGFPEVKERTPSREKLVWLEKAWHEKILAKLETDLLSELKDFAEFSAIEVFQANLKDLLMAAPAGAKRTLALDPGFRNGVKWAAVDEYGQLLDNGVIYPHPPQNKSMEAEAILAKTIQRLKIDWLVIGNGTASRETETFAKQMIKQHQLNCRCVIVSEAGASVYSASPVAIEEFPDLDVTIRGAVSIARRFQDPLAELVKIDPQAIGVGQYQHDVKTNRLSDALAAVVEDCVNAVGVDLNLASVSLLTYVSGLTQRLAQNIVALREELGGFSNRKQLKKVKGIGDKAFEQCAGFLRIRGGDEPLDASAVHPESYGLVKEMAHSVKQNISHLIGNPAALAMLKSAALANAENNFTIQDILQELAKPGRDPRPEFKYASFDEAISSIQDLQEGMTLEGVVTNVAAFGAFVDLGVHQDGLIHISQLADRFVKDPRDEVRVGEVVKVKVMEVDVKRKRIGLKRLK</sequence>
<dbReference type="GO" id="GO:0003729">
    <property type="term" value="F:mRNA binding"/>
    <property type="evidence" value="ECO:0007669"/>
    <property type="project" value="UniProtKB-ARBA"/>
</dbReference>
<dbReference type="Proteomes" id="UP000182769">
    <property type="component" value="Unassembled WGS sequence"/>
</dbReference>
<dbReference type="InterPro" id="IPR023323">
    <property type="entry name" value="Tex-like_dom_sf"/>
</dbReference>
<dbReference type="InterPro" id="IPR018974">
    <property type="entry name" value="Tex-like_N"/>
</dbReference>
<dbReference type="FunFam" id="3.30.420.140:FF:000001">
    <property type="entry name" value="RNA-binding transcriptional accessory protein"/>
    <property type="match status" value="1"/>
</dbReference>
<keyword evidence="3" id="KW-1185">Reference proteome</keyword>
<dbReference type="CDD" id="cd05685">
    <property type="entry name" value="S1_Tex"/>
    <property type="match status" value="1"/>
</dbReference>
<dbReference type="PROSITE" id="PS50126">
    <property type="entry name" value="S1"/>
    <property type="match status" value="1"/>
</dbReference>
<dbReference type="PANTHER" id="PTHR10724">
    <property type="entry name" value="30S RIBOSOMAL PROTEIN S1"/>
    <property type="match status" value="1"/>
</dbReference>
<name>A0A0K6II11_9GAMM</name>
<dbReference type="InterPro" id="IPR044146">
    <property type="entry name" value="S1_Tex"/>
</dbReference>
<dbReference type="FunFam" id="2.40.50.140:FF:000051">
    <property type="entry name" value="RNA-binding transcriptional accessory protein"/>
    <property type="match status" value="1"/>
</dbReference>
<dbReference type="Pfam" id="PF16921">
    <property type="entry name" value="Tex_YqgF"/>
    <property type="match status" value="1"/>
</dbReference>
<dbReference type="InterPro" id="IPR010994">
    <property type="entry name" value="RuvA_2-like"/>
</dbReference>
<dbReference type="Pfam" id="PF12836">
    <property type="entry name" value="HHH_3"/>
    <property type="match status" value="1"/>
</dbReference>
<dbReference type="GO" id="GO:0003735">
    <property type="term" value="F:structural constituent of ribosome"/>
    <property type="evidence" value="ECO:0007669"/>
    <property type="project" value="TreeGrafter"/>
</dbReference>
<dbReference type="FunFam" id="1.10.10.650:FF:000001">
    <property type="entry name" value="S1 RNA-binding domain 1"/>
    <property type="match status" value="1"/>
</dbReference>
<dbReference type="InterPro" id="IPR023319">
    <property type="entry name" value="Tex-like_HTH_dom_sf"/>
</dbReference>
<dbReference type="Pfam" id="PF17674">
    <property type="entry name" value="HHH_9"/>
    <property type="match status" value="1"/>
</dbReference>
<dbReference type="STRING" id="1137284.GCA_001418205_00570"/>
<dbReference type="Pfam" id="PF09371">
    <property type="entry name" value="Tex_N"/>
    <property type="match status" value="1"/>
</dbReference>
<proteinExistence type="predicted"/>
<dbReference type="SMART" id="SM00316">
    <property type="entry name" value="S1"/>
    <property type="match status" value="1"/>
</dbReference>
<gene>
    <name evidence="2" type="ORF">Ga0061065_10265</name>
</gene>
<dbReference type="AlphaFoldDB" id="A0A0K6II11"/>
<dbReference type="Gene3D" id="1.10.10.650">
    <property type="entry name" value="RuvA domain 2-like"/>
    <property type="match status" value="1"/>
</dbReference>
<dbReference type="InterPro" id="IPR037027">
    <property type="entry name" value="YqgF/RNaseH-like_dom_sf"/>
</dbReference>
<dbReference type="Pfam" id="PF00575">
    <property type="entry name" value="S1"/>
    <property type="match status" value="1"/>
</dbReference>
<dbReference type="InterPro" id="IPR012340">
    <property type="entry name" value="NA-bd_OB-fold"/>
</dbReference>
<evidence type="ECO:0000259" key="1">
    <source>
        <dbReference type="PROSITE" id="PS50126"/>
    </source>
</evidence>
<dbReference type="InterPro" id="IPR003029">
    <property type="entry name" value="S1_domain"/>
</dbReference>
<dbReference type="InterPro" id="IPR012337">
    <property type="entry name" value="RNaseH-like_sf"/>
</dbReference>
<evidence type="ECO:0000313" key="2">
    <source>
        <dbReference type="EMBL" id="CUB02728.1"/>
    </source>
</evidence>
<dbReference type="InterPro" id="IPR006641">
    <property type="entry name" value="YqgF/RNaseH-like_dom"/>
</dbReference>
<dbReference type="Gene3D" id="2.40.50.140">
    <property type="entry name" value="Nucleic acid-binding proteins"/>
    <property type="match status" value="1"/>
</dbReference>
<dbReference type="GO" id="GO:0006412">
    <property type="term" value="P:translation"/>
    <property type="evidence" value="ECO:0007669"/>
    <property type="project" value="TreeGrafter"/>
</dbReference>
<dbReference type="SMART" id="SM00732">
    <property type="entry name" value="YqgFc"/>
    <property type="match status" value="1"/>
</dbReference>
<dbReference type="SUPFAM" id="SSF158832">
    <property type="entry name" value="Tex N-terminal region-like"/>
    <property type="match status" value="1"/>
</dbReference>
<reference evidence="3" key="1">
    <citation type="submission" date="2015-08" db="EMBL/GenBank/DDBJ databases">
        <authorList>
            <person name="Varghese N."/>
        </authorList>
    </citation>
    <scope>NUCLEOTIDE SEQUENCE [LARGE SCALE GENOMIC DNA]</scope>
    <source>
        <strain evidence="3">JCM 18476</strain>
    </source>
</reference>
<dbReference type="FunFam" id="1.10.150.310:FF:000001">
    <property type="entry name" value="RNA-binding transcriptional accessory protein"/>
    <property type="match status" value="1"/>
</dbReference>
<dbReference type="Pfam" id="PF22706">
    <property type="entry name" value="Tex_central_region"/>
    <property type="match status" value="1"/>
</dbReference>
<accession>A0A0K6II11</accession>
<dbReference type="GO" id="GO:0005737">
    <property type="term" value="C:cytoplasm"/>
    <property type="evidence" value="ECO:0007669"/>
    <property type="project" value="UniProtKB-ARBA"/>
</dbReference>
<dbReference type="PANTHER" id="PTHR10724:SF10">
    <property type="entry name" value="S1 RNA-BINDING DOMAIN-CONTAINING PROTEIN 1"/>
    <property type="match status" value="1"/>
</dbReference>